<accession>A0A6C0BLC0</accession>
<reference evidence="1" key="1">
    <citation type="journal article" date="2020" name="Nature">
        <title>Giant virus diversity and host interactions through global metagenomics.</title>
        <authorList>
            <person name="Schulz F."/>
            <person name="Roux S."/>
            <person name="Paez-Espino D."/>
            <person name="Jungbluth S."/>
            <person name="Walsh D.A."/>
            <person name="Denef V.J."/>
            <person name="McMahon K.D."/>
            <person name="Konstantinidis K.T."/>
            <person name="Eloe-Fadrosh E.A."/>
            <person name="Kyrpides N.C."/>
            <person name="Woyke T."/>
        </authorList>
    </citation>
    <scope>NUCLEOTIDE SEQUENCE</scope>
    <source>
        <strain evidence="1">GVMAG-M-3300017651-5</strain>
    </source>
</reference>
<dbReference type="EMBL" id="MN739192">
    <property type="protein sequence ID" value="QHS92850.1"/>
    <property type="molecule type" value="Genomic_DNA"/>
</dbReference>
<name>A0A6C0BLC0_9ZZZZ</name>
<organism evidence="1">
    <name type="scientific">viral metagenome</name>
    <dbReference type="NCBI Taxonomy" id="1070528"/>
    <lineage>
        <taxon>unclassified sequences</taxon>
        <taxon>metagenomes</taxon>
        <taxon>organismal metagenomes</taxon>
    </lineage>
</organism>
<sequence>MVGRVVDPSDAEGNATLCELLTTLIVFNGGSICCCILGDEGEYYFILSSLSLSSLSINS</sequence>
<proteinExistence type="predicted"/>
<protein>
    <submittedName>
        <fullName evidence="1">Uncharacterized protein</fullName>
    </submittedName>
</protein>
<dbReference type="AlphaFoldDB" id="A0A6C0BLC0"/>
<evidence type="ECO:0000313" key="1">
    <source>
        <dbReference type="EMBL" id="QHS92850.1"/>
    </source>
</evidence>